<dbReference type="Proteomes" id="UP000020561">
    <property type="component" value="Unassembled WGS sequence"/>
</dbReference>
<dbReference type="EMBL" id="JAOA01000031">
    <property type="protein sequence ID" value="ETZ97711.1"/>
    <property type="molecule type" value="Genomic_DNA"/>
</dbReference>
<protein>
    <submittedName>
        <fullName evidence="2">Lysylphosphatidylglycerol biosynthesis bifunctional LysX domain protein</fullName>
        <ecNumber evidence="2">2.3.2.3</ecNumber>
    </submittedName>
</protein>
<proteinExistence type="predicted"/>
<evidence type="ECO:0000313" key="2">
    <source>
        <dbReference type="EMBL" id="ETZ97711.1"/>
    </source>
</evidence>
<dbReference type="EC" id="2.3.2.3" evidence="2"/>
<organism evidence="2 3">
    <name type="scientific">Mycobacterium kansasii 662</name>
    <dbReference type="NCBI Taxonomy" id="1299326"/>
    <lineage>
        <taxon>Bacteria</taxon>
        <taxon>Bacillati</taxon>
        <taxon>Actinomycetota</taxon>
        <taxon>Actinomycetes</taxon>
        <taxon>Mycobacteriales</taxon>
        <taxon>Mycobacteriaceae</taxon>
        <taxon>Mycobacterium</taxon>
    </lineage>
</organism>
<accession>X7XS30</accession>
<dbReference type="AlphaFoldDB" id="X7XS30"/>
<evidence type="ECO:0000256" key="1">
    <source>
        <dbReference type="SAM" id="MobiDB-lite"/>
    </source>
</evidence>
<name>X7XS30_MYCKA</name>
<feature type="region of interest" description="Disordered" evidence="1">
    <location>
        <begin position="101"/>
        <end position="124"/>
    </location>
</feature>
<dbReference type="GO" id="GO:0050071">
    <property type="term" value="F:phosphatidylglycerol lysyltransferase activity"/>
    <property type="evidence" value="ECO:0007669"/>
    <property type="project" value="UniProtKB-EC"/>
</dbReference>
<reference evidence="2 3" key="1">
    <citation type="submission" date="2013-12" db="EMBL/GenBank/DDBJ databases">
        <authorList>
            <person name="Brown-Elliot B."/>
            <person name="Wallace R."/>
            <person name="Lenaerts A."/>
            <person name="Ordway D."/>
            <person name="DeGroote M.A."/>
            <person name="Parker T."/>
            <person name="Sizemore C."/>
            <person name="Tallon L.J."/>
            <person name="Sadzewicz L.K."/>
            <person name="Sengamalay N."/>
            <person name="Fraser C.M."/>
            <person name="Hine E."/>
            <person name="Shefchek K.A."/>
            <person name="Das S.P."/>
            <person name="Tettelin H."/>
        </authorList>
    </citation>
    <scope>NUCLEOTIDE SEQUENCE [LARGE SCALE GENOMIC DNA]</scope>
    <source>
        <strain evidence="2 3">662</strain>
    </source>
</reference>
<sequence>MPRYACYEDARLIPKVGVASVIAEGFLVLPFSRRNKAHTGHHPAVPEPLAATGLLHHDGSAPDITELQQVDLADDEVGRRLPEQVRVRLNKLKTLRRNGIDAYPVGRSPSHTSRTGDGRGRQGHAFGVRTHIAGTPLRRRVVRAPARLDR</sequence>
<comment type="caution">
    <text evidence="2">The sequence shown here is derived from an EMBL/GenBank/DDBJ whole genome shotgun (WGS) entry which is preliminary data.</text>
</comment>
<evidence type="ECO:0000313" key="3">
    <source>
        <dbReference type="Proteomes" id="UP000020561"/>
    </source>
</evidence>
<keyword evidence="2" id="KW-0808">Transferase</keyword>
<gene>
    <name evidence="2" type="ORF">I545_6795</name>
</gene>
<keyword evidence="2" id="KW-0012">Acyltransferase</keyword>
<dbReference type="PATRIC" id="fig|1299326.3.peg.6525"/>